<reference evidence="1" key="1">
    <citation type="journal article" date="2006" name="Science">
        <title>The genome of black cottonwood, Populus trichocarpa (Torr. &amp; Gray).</title>
        <authorList>
            <person name="Tuskan G.A."/>
            <person name="Difazio S."/>
            <person name="Jansson S."/>
            <person name="Bohlmann J."/>
            <person name="Grigoriev I."/>
            <person name="Hellsten U."/>
            <person name="Putnam N."/>
            <person name="Ralph S."/>
            <person name="Rombauts S."/>
            <person name="Salamov A."/>
            <person name="Schein J."/>
            <person name="Sterck L."/>
            <person name="Aerts A."/>
            <person name="Bhalerao R.R."/>
            <person name="Bhalerao R.P."/>
            <person name="Blaudez D."/>
            <person name="Boerjan W."/>
            <person name="Brun A."/>
            <person name="Brunner A."/>
            <person name="Busov V."/>
            <person name="Campbell M."/>
            <person name="Carlson J."/>
            <person name="Chalot M."/>
            <person name="Chapman J."/>
            <person name="Chen G.L."/>
            <person name="Cooper D."/>
            <person name="Coutinho P.M."/>
            <person name="Couturier J."/>
            <person name="Covert S."/>
            <person name="Cronk Q."/>
            <person name="Cunningham R."/>
            <person name="Davis J."/>
            <person name="Degroeve S."/>
            <person name="Dejardin A."/>
            <person name="Depamphilis C."/>
            <person name="Detter J."/>
            <person name="Dirks B."/>
            <person name="Dubchak I."/>
            <person name="Duplessis S."/>
            <person name="Ehlting J."/>
            <person name="Ellis B."/>
            <person name="Gendler K."/>
            <person name="Goodstein D."/>
            <person name="Gribskov M."/>
            <person name="Grimwood J."/>
            <person name="Groover A."/>
            <person name="Gunter L."/>
            <person name="Hamberger B."/>
            <person name="Heinze B."/>
            <person name="Helariutta Y."/>
            <person name="Henrissat B."/>
            <person name="Holligan D."/>
            <person name="Holt R."/>
            <person name="Huang W."/>
            <person name="Islam-Faridi N."/>
            <person name="Jones S."/>
            <person name="Jones-Rhoades M."/>
            <person name="Jorgensen R."/>
            <person name="Joshi C."/>
            <person name="Kangasjarvi J."/>
            <person name="Karlsson J."/>
            <person name="Kelleher C."/>
            <person name="Kirkpatrick R."/>
            <person name="Kirst M."/>
            <person name="Kohler A."/>
            <person name="Kalluri U."/>
            <person name="Larimer F."/>
            <person name="Leebens-Mack J."/>
            <person name="Leple J.C."/>
            <person name="Locascio P."/>
            <person name="Lou Y."/>
            <person name="Lucas S."/>
            <person name="Martin F."/>
            <person name="Montanini B."/>
            <person name="Napoli C."/>
            <person name="Nelson D.R."/>
            <person name="Nelson C."/>
            <person name="Nieminen K."/>
            <person name="Nilsson O."/>
            <person name="Pereda V."/>
            <person name="Peter G."/>
            <person name="Philippe R."/>
            <person name="Pilate G."/>
            <person name="Poliakov A."/>
            <person name="Razumovskaya J."/>
            <person name="Richardson P."/>
            <person name="Rinaldi C."/>
            <person name="Ritland K."/>
            <person name="Rouze P."/>
            <person name="Ryaboy D."/>
            <person name="Schmutz J."/>
            <person name="Schrader J."/>
            <person name="Segerman B."/>
            <person name="Shin H."/>
            <person name="Siddiqui A."/>
            <person name="Sterky F."/>
            <person name="Terry A."/>
            <person name="Tsai C.J."/>
            <person name="Uberbacher E."/>
            <person name="Unneberg P."/>
            <person name="Vahala J."/>
            <person name="Wall K."/>
            <person name="Wessler S."/>
            <person name="Yang G."/>
            <person name="Yin T."/>
            <person name="Douglas C."/>
            <person name="Marra M."/>
            <person name="Sandberg G."/>
            <person name="Van de Peer Y."/>
            <person name="Rokhsar D."/>
        </authorList>
    </citation>
    <scope>NUCLEOTIDE SEQUENCE [LARGE SCALE GENOMIC DNA]</scope>
    <source>
        <strain evidence="1">Nisqually-1</strain>
    </source>
</reference>
<reference evidence="1" key="2">
    <citation type="submission" date="2017-07" db="EMBL/GenBank/DDBJ databases">
        <title>WGS assembly of Populus trichocarpa.</title>
        <authorList>
            <person name="Tuskan G."/>
            <person name="Difazio S."/>
            <person name="Jansson S."/>
            <person name="Bohlmann J."/>
            <person name="Grigoriev I."/>
            <person name="Hellsten U."/>
            <person name="Putnam N."/>
            <person name="Ralph S."/>
            <person name="Rombauts S."/>
            <person name="Salamov A."/>
            <person name="Schein J."/>
            <person name="Sterck L."/>
            <person name="Aerts A."/>
            <person name="Bhalerao R."/>
            <person name="Bhalerao R."/>
            <person name="Blaudez D."/>
            <person name="Boerjan W."/>
            <person name="Brun A."/>
            <person name="Brunner A."/>
            <person name="Busov V."/>
            <person name="Campbell M."/>
            <person name="Carlson J."/>
            <person name="Chalot M."/>
            <person name="Chapman J."/>
            <person name="Chen G."/>
            <person name="Cooper D."/>
            <person name="Coutinho P."/>
            <person name="Couturier J."/>
            <person name="Covert S."/>
            <person name="Cronk Q."/>
            <person name="Cunningham R."/>
            <person name="Davis J."/>
            <person name="Degroeve S."/>
            <person name="Dejardin A."/>
            <person name="Depamphilis C."/>
            <person name="Detter J."/>
            <person name="Dirks B."/>
            <person name="Dubchak I."/>
            <person name="Duplessis S."/>
            <person name="Ehlting J."/>
            <person name="Ellis B."/>
            <person name="Gendler K."/>
            <person name="Goodstein D."/>
            <person name="Gribskov M."/>
            <person name="Grimwood J."/>
            <person name="Groover A."/>
            <person name="Gunter L."/>
            <person name="Hamberger B."/>
            <person name="Heinze B."/>
            <person name="Helariutta Y."/>
            <person name="Henrissat B."/>
            <person name="Holligan D."/>
            <person name="Holt R."/>
            <person name="Huang W."/>
            <person name="Islam-Faridi N."/>
            <person name="Jones S."/>
            <person name="Jones-Rhoades M."/>
            <person name="Jorgensen R."/>
            <person name="Joshi C."/>
            <person name="Kangasjarvi J."/>
            <person name="Karlsson J."/>
            <person name="Kelleher C."/>
            <person name="Kirkpatrick R."/>
            <person name="Kirst M."/>
            <person name="Kohler A."/>
            <person name="Kalluri U."/>
            <person name="Larimer F."/>
            <person name="Leebens-Mack J."/>
            <person name="Leple J."/>
            <person name="Locascio P."/>
            <person name="Lou Y."/>
            <person name="Lucas S."/>
            <person name="Martin F."/>
            <person name="Montanini B."/>
            <person name="Napoli C."/>
            <person name="Nelson D."/>
            <person name="Nelson C."/>
            <person name="Nieminen K."/>
            <person name="Nilsson O."/>
            <person name="Pereda V."/>
            <person name="Peter G."/>
            <person name="Philippe R."/>
            <person name="Pilate G."/>
            <person name="Poliakov A."/>
            <person name="Razumovskaya J."/>
            <person name="Richardson P."/>
            <person name="Rinaldi C."/>
            <person name="Ritland K."/>
            <person name="Rouze P."/>
            <person name="Ryaboy D."/>
            <person name="Schmutz J."/>
            <person name="Schrader J."/>
            <person name="Segerman B."/>
            <person name="Shin H."/>
            <person name="Siddiqui A."/>
            <person name="Sterky F."/>
            <person name="Terry A."/>
            <person name="Tsai C."/>
            <person name="Uberbacher E."/>
            <person name="Unneberg P."/>
            <person name="Vahala J."/>
            <person name="Wall K."/>
            <person name="Wessler S."/>
            <person name="Yang G."/>
            <person name="Yin T."/>
            <person name="Douglas C."/>
            <person name="Marra M."/>
            <person name="Sandberg G."/>
            <person name="Van De Peer Y."/>
            <person name="Rokhsar D."/>
        </authorList>
    </citation>
    <scope>NUCLEOTIDE SEQUENCE</scope>
    <source>
        <strain evidence="1">Nisqually-1</strain>
    </source>
</reference>
<evidence type="ECO:0000313" key="1">
    <source>
        <dbReference type="EMBL" id="RQO95318.1"/>
    </source>
</evidence>
<dbReference type="EMBL" id="KZ623910">
    <property type="protein sequence ID" value="RQO95318.1"/>
    <property type="molecule type" value="Genomic_DNA"/>
</dbReference>
<protein>
    <submittedName>
        <fullName evidence="1">Uncharacterized protein</fullName>
    </submittedName>
</protein>
<gene>
    <name evidence="1" type="ORF">POPTR_T172008</name>
</gene>
<name>A0A3N7GX24_POPTR</name>
<dbReference type="AlphaFoldDB" id="A0A3N7GX24"/>
<sequence>MGSSFRPLDLIQHCHQCDSPWSKHLKLVRTSSSLFARVMDYT</sequence>
<proteinExistence type="predicted"/>
<organism evidence="1">
    <name type="scientific">Populus trichocarpa</name>
    <name type="common">Western balsam poplar</name>
    <name type="synonym">Populus balsamifera subsp. trichocarpa</name>
    <dbReference type="NCBI Taxonomy" id="3694"/>
    <lineage>
        <taxon>Eukaryota</taxon>
        <taxon>Viridiplantae</taxon>
        <taxon>Streptophyta</taxon>
        <taxon>Embryophyta</taxon>
        <taxon>Tracheophyta</taxon>
        <taxon>Spermatophyta</taxon>
        <taxon>Magnoliopsida</taxon>
        <taxon>eudicotyledons</taxon>
        <taxon>Gunneridae</taxon>
        <taxon>Pentapetalae</taxon>
        <taxon>rosids</taxon>
        <taxon>fabids</taxon>
        <taxon>Malpighiales</taxon>
        <taxon>Salicaceae</taxon>
        <taxon>Saliceae</taxon>
        <taxon>Populus</taxon>
    </lineage>
</organism>
<dbReference type="InParanoid" id="A0A3N7GX24"/>
<accession>A0A3N7GX24</accession>